<evidence type="ECO:0000256" key="2">
    <source>
        <dbReference type="ARBA" id="ARBA00010617"/>
    </source>
</evidence>
<sequence length="211" mass="23704">GNILVLLGAGFITSSAFLSWLIYSFTVYPGMQERLLQELVDHGAAATKEWTYKELQALPFLDAFVKETQRLHSPSFQPARNNRQEVILPGGYHLPAGAILIPSLPHLHTNPAHWDDPYSFNPDRWATTRVKERHRSAYVPFAAGAHGCIGFNAALLEAKVAVVELAYKYAFADASVEPIEYDPEFNNIRPSNFYVKVAKRIFWPTPNFNAS</sequence>
<dbReference type="GeneID" id="26248466"/>
<dbReference type="PRINTS" id="PR00465">
    <property type="entry name" value="EP450IV"/>
</dbReference>
<reference evidence="7 8" key="1">
    <citation type="journal article" date="2013" name="PLoS Genet.">
        <title>Comparative genome structure, secondary metabolite, and effector coding capacity across Cochliobolus pathogens.</title>
        <authorList>
            <person name="Condon B.J."/>
            <person name="Leng Y."/>
            <person name="Wu D."/>
            <person name="Bushley K.E."/>
            <person name="Ohm R.A."/>
            <person name="Otillar R."/>
            <person name="Martin J."/>
            <person name="Schackwitz W."/>
            <person name="Grimwood J."/>
            <person name="MohdZainudin N."/>
            <person name="Xue C."/>
            <person name="Wang R."/>
            <person name="Manning V.A."/>
            <person name="Dhillon B."/>
            <person name="Tu Z.J."/>
            <person name="Steffenson B.J."/>
            <person name="Salamov A."/>
            <person name="Sun H."/>
            <person name="Lowry S."/>
            <person name="LaButti K."/>
            <person name="Han J."/>
            <person name="Copeland A."/>
            <person name="Lindquist E."/>
            <person name="Barry K."/>
            <person name="Schmutz J."/>
            <person name="Baker S.E."/>
            <person name="Ciuffetti L.M."/>
            <person name="Grigoriev I.V."/>
            <person name="Zhong S."/>
            <person name="Turgeon B.G."/>
        </authorList>
    </citation>
    <scope>NUCLEOTIDE SEQUENCE [LARGE SCALE GENOMIC DNA]</scope>
    <source>
        <strain evidence="7 8">FI3</strain>
    </source>
</reference>
<dbReference type="InterPro" id="IPR036396">
    <property type="entry name" value="Cyt_P450_sf"/>
</dbReference>
<evidence type="ECO:0008006" key="9">
    <source>
        <dbReference type="Google" id="ProtNLM"/>
    </source>
</evidence>
<keyword evidence="3 5" id="KW-0479">Metal-binding</keyword>
<dbReference type="PANTHER" id="PTHR24305:SF87">
    <property type="entry name" value="CYTOCHROME P450 MONOOXYGENASE ALND-RELATED"/>
    <property type="match status" value="1"/>
</dbReference>
<evidence type="ECO:0000256" key="4">
    <source>
        <dbReference type="ARBA" id="ARBA00023004"/>
    </source>
</evidence>
<evidence type="ECO:0000256" key="6">
    <source>
        <dbReference type="SAM" id="Phobius"/>
    </source>
</evidence>
<dbReference type="GO" id="GO:0016705">
    <property type="term" value="F:oxidoreductase activity, acting on paired donors, with incorporation or reduction of molecular oxygen"/>
    <property type="evidence" value="ECO:0007669"/>
    <property type="project" value="InterPro"/>
</dbReference>
<feature type="transmembrane region" description="Helical" evidence="6">
    <location>
        <begin position="6"/>
        <end position="28"/>
    </location>
</feature>
<dbReference type="PANTHER" id="PTHR24305">
    <property type="entry name" value="CYTOCHROME P450"/>
    <property type="match status" value="1"/>
</dbReference>
<evidence type="ECO:0000313" key="7">
    <source>
        <dbReference type="EMBL" id="EUN25670.1"/>
    </source>
</evidence>
<dbReference type="OrthoDB" id="1470350at2759"/>
<dbReference type="AlphaFoldDB" id="W7EIN5"/>
<feature type="non-terminal residue" evidence="7">
    <location>
        <position position="1"/>
    </location>
</feature>
<keyword evidence="8" id="KW-1185">Reference proteome</keyword>
<gene>
    <name evidence="7" type="ORF">COCVIDRAFT_102949</name>
</gene>
<evidence type="ECO:0000256" key="5">
    <source>
        <dbReference type="PIRSR" id="PIRSR602403-1"/>
    </source>
</evidence>
<dbReference type="RefSeq" id="XP_014555245.1">
    <property type="nucleotide sequence ID" value="XM_014699759.1"/>
</dbReference>
<protein>
    <recommendedName>
        <fullName evidence="9">Cytochrome P450</fullName>
    </recommendedName>
</protein>
<dbReference type="CDD" id="cd00302">
    <property type="entry name" value="cytochrome_P450"/>
    <property type="match status" value="1"/>
</dbReference>
<comment type="cofactor">
    <cofactor evidence="1 5">
        <name>heme</name>
        <dbReference type="ChEBI" id="CHEBI:30413"/>
    </cofactor>
</comment>
<keyword evidence="5" id="KW-0349">Heme</keyword>
<dbReference type="GO" id="GO:0020037">
    <property type="term" value="F:heme binding"/>
    <property type="evidence" value="ECO:0007669"/>
    <property type="project" value="InterPro"/>
</dbReference>
<dbReference type="EMBL" id="KI968749">
    <property type="protein sequence ID" value="EUN25670.1"/>
    <property type="molecule type" value="Genomic_DNA"/>
</dbReference>
<keyword evidence="6" id="KW-1133">Transmembrane helix</keyword>
<organism evidence="7 8">
    <name type="scientific">Bipolaris victoriae (strain FI3)</name>
    <name type="common">Victoria blight of oats agent</name>
    <name type="synonym">Cochliobolus victoriae</name>
    <dbReference type="NCBI Taxonomy" id="930091"/>
    <lineage>
        <taxon>Eukaryota</taxon>
        <taxon>Fungi</taxon>
        <taxon>Dikarya</taxon>
        <taxon>Ascomycota</taxon>
        <taxon>Pezizomycotina</taxon>
        <taxon>Dothideomycetes</taxon>
        <taxon>Pleosporomycetidae</taxon>
        <taxon>Pleosporales</taxon>
        <taxon>Pleosporineae</taxon>
        <taxon>Pleosporaceae</taxon>
        <taxon>Bipolaris</taxon>
    </lineage>
</organism>
<keyword evidence="6" id="KW-0472">Membrane</keyword>
<dbReference type="Proteomes" id="UP000054337">
    <property type="component" value="Unassembled WGS sequence"/>
</dbReference>
<proteinExistence type="inferred from homology"/>
<accession>W7EIN5</accession>
<dbReference type="PRINTS" id="PR00385">
    <property type="entry name" value="P450"/>
</dbReference>
<feature type="binding site" description="axial binding residue" evidence="5">
    <location>
        <position position="148"/>
    </location>
    <ligand>
        <name>heme</name>
        <dbReference type="ChEBI" id="CHEBI:30413"/>
    </ligand>
    <ligandPart>
        <name>Fe</name>
        <dbReference type="ChEBI" id="CHEBI:18248"/>
    </ligandPart>
</feature>
<dbReference type="Gene3D" id="1.10.630.10">
    <property type="entry name" value="Cytochrome P450"/>
    <property type="match status" value="1"/>
</dbReference>
<keyword evidence="6" id="KW-0812">Transmembrane</keyword>
<name>W7EIN5_BIPV3</name>
<dbReference type="InterPro" id="IPR001128">
    <property type="entry name" value="Cyt_P450"/>
</dbReference>
<dbReference type="SUPFAM" id="SSF48264">
    <property type="entry name" value="Cytochrome P450"/>
    <property type="match status" value="1"/>
</dbReference>
<dbReference type="Pfam" id="PF00067">
    <property type="entry name" value="p450"/>
    <property type="match status" value="1"/>
</dbReference>
<evidence type="ECO:0000313" key="8">
    <source>
        <dbReference type="Proteomes" id="UP000054337"/>
    </source>
</evidence>
<evidence type="ECO:0000256" key="1">
    <source>
        <dbReference type="ARBA" id="ARBA00001971"/>
    </source>
</evidence>
<dbReference type="GO" id="GO:0004497">
    <property type="term" value="F:monooxygenase activity"/>
    <property type="evidence" value="ECO:0007669"/>
    <property type="project" value="InterPro"/>
</dbReference>
<dbReference type="GO" id="GO:0005506">
    <property type="term" value="F:iron ion binding"/>
    <property type="evidence" value="ECO:0007669"/>
    <property type="project" value="InterPro"/>
</dbReference>
<dbReference type="InterPro" id="IPR050121">
    <property type="entry name" value="Cytochrome_P450_monoxygenase"/>
</dbReference>
<dbReference type="HOGENOM" id="CLU_1468842_0_0_1"/>
<keyword evidence="4 5" id="KW-0408">Iron</keyword>
<comment type="similarity">
    <text evidence="2">Belongs to the cytochrome P450 family.</text>
</comment>
<evidence type="ECO:0000256" key="3">
    <source>
        <dbReference type="ARBA" id="ARBA00022723"/>
    </source>
</evidence>
<dbReference type="InterPro" id="IPR002403">
    <property type="entry name" value="Cyt_P450_E_grp-IV"/>
</dbReference>